<dbReference type="GO" id="GO:0016740">
    <property type="term" value="F:transferase activity"/>
    <property type="evidence" value="ECO:0007669"/>
    <property type="project" value="UniProtKB-KW"/>
</dbReference>
<keyword evidence="3" id="KW-1185">Reference proteome</keyword>
<feature type="region of interest" description="Disordered" evidence="1">
    <location>
        <begin position="1"/>
        <end position="20"/>
    </location>
</feature>
<reference evidence="2 3" key="1">
    <citation type="submission" date="2019-04" db="EMBL/GenBank/DDBJ databases">
        <title>Draft genome of the big-headed turtle Platysternon megacephalum.</title>
        <authorList>
            <person name="Gong S."/>
        </authorList>
    </citation>
    <scope>NUCLEOTIDE SEQUENCE [LARGE SCALE GENOMIC DNA]</scope>
    <source>
        <strain evidence="2">DO16091913</strain>
        <tissue evidence="2">Muscle</tissue>
    </source>
</reference>
<dbReference type="AlphaFoldDB" id="A0A4D9EJJ0"/>
<protein>
    <submittedName>
        <fullName evidence="2">Heparan sulfate glucosamine 3-O-sulfotransferase 4</fullName>
    </submittedName>
</protein>
<sequence>MSLSPAGSHPPWRGAKGGENWGVVKAKARSPPQPVTCSLLQSSLLPLPTGILGWDRAPPPACHPRALLSFPLSCCPAPCLSKSGVWPGPQGMGGPQSTADLGWETLKCPAK</sequence>
<organism evidence="2 3">
    <name type="scientific">Platysternon megacephalum</name>
    <name type="common">big-headed turtle</name>
    <dbReference type="NCBI Taxonomy" id="55544"/>
    <lineage>
        <taxon>Eukaryota</taxon>
        <taxon>Metazoa</taxon>
        <taxon>Chordata</taxon>
        <taxon>Craniata</taxon>
        <taxon>Vertebrata</taxon>
        <taxon>Euteleostomi</taxon>
        <taxon>Archelosauria</taxon>
        <taxon>Testudinata</taxon>
        <taxon>Testudines</taxon>
        <taxon>Cryptodira</taxon>
        <taxon>Durocryptodira</taxon>
        <taxon>Testudinoidea</taxon>
        <taxon>Platysternidae</taxon>
        <taxon>Platysternon</taxon>
    </lineage>
</organism>
<comment type="caution">
    <text evidence="2">The sequence shown here is derived from an EMBL/GenBank/DDBJ whole genome shotgun (WGS) entry which is preliminary data.</text>
</comment>
<proteinExistence type="predicted"/>
<evidence type="ECO:0000313" key="3">
    <source>
        <dbReference type="Proteomes" id="UP000297703"/>
    </source>
</evidence>
<evidence type="ECO:0000256" key="1">
    <source>
        <dbReference type="SAM" id="MobiDB-lite"/>
    </source>
</evidence>
<name>A0A4D9EJJ0_9SAUR</name>
<gene>
    <name evidence="2" type="ORF">DR999_PMT05922</name>
</gene>
<accession>A0A4D9EJJ0</accession>
<dbReference type="Proteomes" id="UP000297703">
    <property type="component" value="Unassembled WGS sequence"/>
</dbReference>
<keyword evidence="2" id="KW-0808">Transferase</keyword>
<evidence type="ECO:0000313" key="2">
    <source>
        <dbReference type="EMBL" id="TFK10917.1"/>
    </source>
</evidence>
<dbReference type="EMBL" id="QXTE01000038">
    <property type="protein sequence ID" value="TFK10917.1"/>
    <property type="molecule type" value="Genomic_DNA"/>
</dbReference>
<reference evidence="2 3" key="2">
    <citation type="submission" date="2019-04" db="EMBL/GenBank/DDBJ databases">
        <title>The genome sequence of big-headed turtle.</title>
        <authorList>
            <person name="Gong S."/>
        </authorList>
    </citation>
    <scope>NUCLEOTIDE SEQUENCE [LARGE SCALE GENOMIC DNA]</scope>
    <source>
        <strain evidence="2">DO16091913</strain>
        <tissue evidence="2">Muscle</tissue>
    </source>
</reference>